<accession>A0A226F1K8</accession>
<dbReference type="InterPro" id="IPR050430">
    <property type="entry name" value="Peptidase_S1"/>
</dbReference>
<keyword evidence="3" id="KW-0964">Secreted</keyword>
<dbReference type="CDD" id="cd00190">
    <property type="entry name" value="Tryp_SPc"/>
    <property type="match status" value="1"/>
</dbReference>
<feature type="domain" description="Peptidase S1" evidence="11">
    <location>
        <begin position="47"/>
        <end position="278"/>
    </location>
</feature>
<dbReference type="PROSITE" id="PS00134">
    <property type="entry name" value="TRYPSIN_HIS"/>
    <property type="match status" value="1"/>
</dbReference>
<dbReference type="InterPro" id="IPR018114">
    <property type="entry name" value="TRYPSIN_HIS"/>
</dbReference>
<keyword evidence="13" id="KW-1185">Reference proteome</keyword>
<dbReference type="PANTHER" id="PTHR24276:SF98">
    <property type="entry name" value="FI18310P1-RELATED"/>
    <property type="match status" value="1"/>
</dbReference>
<evidence type="ECO:0000256" key="7">
    <source>
        <dbReference type="ARBA" id="ARBA00023157"/>
    </source>
</evidence>
<evidence type="ECO:0000256" key="6">
    <source>
        <dbReference type="ARBA" id="ARBA00022825"/>
    </source>
</evidence>
<keyword evidence="10" id="KW-0732">Signal</keyword>
<evidence type="ECO:0000256" key="9">
    <source>
        <dbReference type="SAM" id="Phobius"/>
    </source>
</evidence>
<sequence length="844" mass="96021">MKNIILLVFASTISNLIFNAECVPLNENNEDPPQQQVDPFANMTIGVVGGKPAESLDKYPHQIALLHKDKFFCGGSIYSETCILTAAHCTEYDDGSLIPADVMSVRAGSLKHNSGGQVYKVGKVIRNPGYNREASFDGDIAILQLTSTIWFGFGKTSASLSYKEPEAGTTHVVTGWGRTSETGKDSDVLQYANVPIVSRSECQKAYPDEKITDNMICGGYPEGGKDSCKGDSGGPLTRQWSNIQAGITSWGYGCARPGQPGVYTNTAKYVDWVKSEIVNYIYPTNYISLSTQGNIGHYLKLMFSYQVGNPKVIFTHKFALELTRTYILWVSRHNTNSGICFLSGTLGNRNFINFNQELQVAGYVPSLIHLIPNAAFVLTVETVTVPAVWCHVCTVYPLSLYLILLWTRPSSDIENFPIRHYYSRQLQKFEPISREDFVLRNIYQANPLLPTDVNHQRKRVSVFNSLGVIKCHLIQDGISLAYKGGAKLKSYFCDRLVEEVEFLRKSLNFTFFFEKDTPEISLQFFTPEEPEFGLTSRNRWSGDSELFILYCRPHVRFSRSLKVWVKPFQHNVWIGVIIFNSLKSTLESAYFLFSILMREPIRHFSKKHVPFVVLALLISWCYEGIIAGSLIAPSKLYRYKDVGDFINSSKQVVGYSRNLALEAKVTKFNPTFIKVLRRHGVPLDRIRDSFHIVRSDVHIFDKTLSHWDNFSWVGYLNRRVTNCIPIRMEALQLSVDLSPRFKGAGERHVCDKFQFGYRQNSFAYFGFALSRKAIKVHDNLLEFGIPLYWDDILFNYVRLQNIRRRRQNGMKGWDEGDNNYIGLKHLRQFLVMNFVALLLSAGVL</sequence>
<feature type="signal peptide" evidence="10">
    <location>
        <begin position="1"/>
        <end position="22"/>
    </location>
</feature>
<keyword evidence="9" id="KW-0812">Transmembrane</keyword>
<dbReference type="InterPro" id="IPR009003">
    <property type="entry name" value="Peptidase_S1_PA"/>
</dbReference>
<dbReference type="GO" id="GO:0016485">
    <property type="term" value="P:protein processing"/>
    <property type="evidence" value="ECO:0007669"/>
    <property type="project" value="UniProtKB-ARBA"/>
</dbReference>
<dbReference type="Proteomes" id="UP000198287">
    <property type="component" value="Unassembled WGS sequence"/>
</dbReference>
<dbReference type="EMBL" id="LNIX01000001">
    <property type="protein sequence ID" value="OXA63304.1"/>
    <property type="molecule type" value="Genomic_DNA"/>
</dbReference>
<dbReference type="GO" id="GO:0005576">
    <property type="term" value="C:extracellular region"/>
    <property type="evidence" value="ECO:0007669"/>
    <property type="project" value="UniProtKB-SubCell"/>
</dbReference>
<organism evidence="12 13">
    <name type="scientific">Folsomia candida</name>
    <name type="common">Springtail</name>
    <dbReference type="NCBI Taxonomy" id="158441"/>
    <lineage>
        <taxon>Eukaryota</taxon>
        <taxon>Metazoa</taxon>
        <taxon>Ecdysozoa</taxon>
        <taxon>Arthropoda</taxon>
        <taxon>Hexapoda</taxon>
        <taxon>Collembola</taxon>
        <taxon>Entomobryomorpha</taxon>
        <taxon>Isotomoidea</taxon>
        <taxon>Isotomidae</taxon>
        <taxon>Proisotominae</taxon>
        <taxon>Folsomia</taxon>
    </lineage>
</organism>
<evidence type="ECO:0000256" key="4">
    <source>
        <dbReference type="ARBA" id="ARBA00022670"/>
    </source>
</evidence>
<dbReference type="FunFam" id="2.40.10.10:FF:000047">
    <property type="entry name" value="Trypsin eta"/>
    <property type="match status" value="1"/>
</dbReference>
<dbReference type="SUPFAM" id="SSF50494">
    <property type="entry name" value="Trypsin-like serine proteases"/>
    <property type="match status" value="1"/>
</dbReference>
<dbReference type="SMART" id="SM00020">
    <property type="entry name" value="Tryp_SPc"/>
    <property type="match status" value="1"/>
</dbReference>
<reference evidence="12 13" key="1">
    <citation type="submission" date="2015-12" db="EMBL/GenBank/DDBJ databases">
        <title>The genome of Folsomia candida.</title>
        <authorList>
            <person name="Faddeeva A."/>
            <person name="Derks M.F."/>
            <person name="Anvar Y."/>
            <person name="Smit S."/>
            <person name="Van Straalen N."/>
            <person name="Roelofs D."/>
        </authorList>
    </citation>
    <scope>NUCLEOTIDE SEQUENCE [LARGE SCALE GENOMIC DNA]</scope>
    <source>
        <strain evidence="12 13">VU population</strain>
        <tissue evidence="12">Whole body</tissue>
    </source>
</reference>
<proteinExistence type="inferred from homology"/>
<comment type="caution">
    <text evidence="12">The sequence shown here is derived from an EMBL/GenBank/DDBJ whole genome shotgun (WGS) entry which is preliminary data.</text>
</comment>
<dbReference type="GO" id="GO:0004252">
    <property type="term" value="F:serine-type endopeptidase activity"/>
    <property type="evidence" value="ECO:0007669"/>
    <property type="project" value="InterPro"/>
</dbReference>
<protein>
    <submittedName>
        <fullName evidence="12">Trypsin-1</fullName>
    </submittedName>
</protein>
<name>A0A226F1K8_FOLCA</name>
<keyword evidence="6 8" id="KW-0720">Serine protease</keyword>
<comment type="similarity">
    <text evidence="2">Belongs to the peptidase S1 family.</text>
</comment>
<dbReference type="Gene3D" id="2.40.10.10">
    <property type="entry name" value="Trypsin-like serine proteases"/>
    <property type="match status" value="1"/>
</dbReference>
<evidence type="ECO:0000256" key="2">
    <source>
        <dbReference type="ARBA" id="ARBA00007664"/>
    </source>
</evidence>
<evidence type="ECO:0000256" key="5">
    <source>
        <dbReference type="ARBA" id="ARBA00022801"/>
    </source>
</evidence>
<dbReference type="OrthoDB" id="10059102at2759"/>
<evidence type="ECO:0000313" key="13">
    <source>
        <dbReference type="Proteomes" id="UP000198287"/>
    </source>
</evidence>
<dbReference type="PROSITE" id="PS00135">
    <property type="entry name" value="TRYPSIN_SER"/>
    <property type="match status" value="1"/>
</dbReference>
<evidence type="ECO:0000256" key="3">
    <source>
        <dbReference type="ARBA" id="ARBA00022525"/>
    </source>
</evidence>
<dbReference type="AlphaFoldDB" id="A0A226F1K8"/>
<dbReference type="InterPro" id="IPR001314">
    <property type="entry name" value="Peptidase_S1A"/>
</dbReference>
<feature type="transmembrane region" description="Helical" evidence="9">
    <location>
        <begin position="609"/>
        <end position="632"/>
    </location>
</feature>
<dbReference type="InterPro" id="IPR033116">
    <property type="entry name" value="TRYPSIN_SER"/>
</dbReference>
<dbReference type="InterPro" id="IPR043504">
    <property type="entry name" value="Peptidase_S1_PA_chymotrypsin"/>
</dbReference>
<feature type="chain" id="PRO_5013008348" evidence="10">
    <location>
        <begin position="23"/>
        <end position="844"/>
    </location>
</feature>
<dbReference type="Pfam" id="PF00089">
    <property type="entry name" value="Trypsin"/>
    <property type="match status" value="1"/>
</dbReference>
<feature type="transmembrane region" description="Helical" evidence="9">
    <location>
        <begin position="572"/>
        <end position="597"/>
    </location>
</feature>
<keyword evidence="9" id="KW-1133">Transmembrane helix</keyword>
<keyword evidence="9" id="KW-0472">Membrane</keyword>
<evidence type="ECO:0000256" key="1">
    <source>
        <dbReference type="ARBA" id="ARBA00004613"/>
    </source>
</evidence>
<gene>
    <name evidence="12" type="ORF">Fcan01_00859</name>
</gene>
<dbReference type="PANTHER" id="PTHR24276">
    <property type="entry name" value="POLYSERASE-RELATED"/>
    <property type="match status" value="1"/>
</dbReference>
<comment type="subcellular location">
    <subcellularLocation>
        <location evidence="1">Secreted</location>
    </subcellularLocation>
</comment>
<evidence type="ECO:0000256" key="10">
    <source>
        <dbReference type="SAM" id="SignalP"/>
    </source>
</evidence>
<evidence type="ECO:0000313" key="12">
    <source>
        <dbReference type="EMBL" id="OXA63304.1"/>
    </source>
</evidence>
<dbReference type="PROSITE" id="PS50240">
    <property type="entry name" value="TRYPSIN_DOM"/>
    <property type="match status" value="1"/>
</dbReference>
<evidence type="ECO:0000256" key="8">
    <source>
        <dbReference type="RuleBase" id="RU363034"/>
    </source>
</evidence>
<keyword evidence="5 8" id="KW-0378">Hydrolase</keyword>
<dbReference type="InterPro" id="IPR001254">
    <property type="entry name" value="Trypsin_dom"/>
</dbReference>
<keyword evidence="4 8" id="KW-0645">Protease</keyword>
<evidence type="ECO:0000259" key="11">
    <source>
        <dbReference type="PROSITE" id="PS50240"/>
    </source>
</evidence>
<keyword evidence="7" id="KW-1015">Disulfide bond</keyword>
<dbReference type="PRINTS" id="PR00722">
    <property type="entry name" value="CHYMOTRYPSIN"/>
</dbReference>
<dbReference type="STRING" id="158441.A0A226F1K8"/>